<protein>
    <submittedName>
        <fullName evidence="1">Uncharacterized protein</fullName>
    </submittedName>
</protein>
<proteinExistence type="predicted"/>
<keyword evidence="2" id="KW-1185">Reference proteome</keyword>
<dbReference type="EMBL" id="JAWRVI010000004">
    <property type="protein sequence ID" value="KAK4093935.1"/>
    <property type="molecule type" value="Genomic_DNA"/>
</dbReference>
<sequence>MDAVSAAKRLLSVSQIALMRPAAFGAASGPETGAVNASGEAVGPTRHIAACCRGTPECQAAWAGTDWALPLSVDITGNAQEALTMTSQGAAALVRGWAVVAMDRAQRQMHDIKYKVPTVSLHECFVLGHRSIVQQTAILPVTVTAMLQAALPLPSRTAATTPATTRCRFALNTPRFTGRPTYPHIVQLFTHPLTFNGP</sequence>
<reference evidence="1 2" key="1">
    <citation type="journal article" date="2024" name="Microbiol. Resour. Announc.">
        <title>Genome annotations for the ascomycete fungi Trichoderma harzianum, Trichoderma aggressivum, and Purpureocillium lilacinum.</title>
        <authorList>
            <person name="Beijen E.P.W."/>
            <person name="Ohm R.A."/>
        </authorList>
    </citation>
    <scope>NUCLEOTIDE SEQUENCE [LARGE SCALE GENOMIC DNA]</scope>
    <source>
        <strain evidence="1 2">CBS 150709</strain>
    </source>
</reference>
<organism evidence="1 2">
    <name type="scientific">Purpureocillium lilacinum</name>
    <name type="common">Paecilomyces lilacinus</name>
    <dbReference type="NCBI Taxonomy" id="33203"/>
    <lineage>
        <taxon>Eukaryota</taxon>
        <taxon>Fungi</taxon>
        <taxon>Dikarya</taxon>
        <taxon>Ascomycota</taxon>
        <taxon>Pezizomycotina</taxon>
        <taxon>Sordariomycetes</taxon>
        <taxon>Hypocreomycetidae</taxon>
        <taxon>Hypocreales</taxon>
        <taxon>Ophiocordycipitaceae</taxon>
        <taxon>Purpureocillium</taxon>
    </lineage>
</organism>
<evidence type="ECO:0000313" key="2">
    <source>
        <dbReference type="Proteomes" id="UP001287286"/>
    </source>
</evidence>
<name>A0ABR0CCQ5_PURLI</name>
<evidence type="ECO:0000313" key="1">
    <source>
        <dbReference type="EMBL" id="KAK4093935.1"/>
    </source>
</evidence>
<accession>A0ABR0CCQ5</accession>
<comment type="caution">
    <text evidence="1">The sequence shown here is derived from an EMBL/GenBank/DDBJ whole genome shotgun (WGS) entry which is preliminary data.</text>
</comment>
<dbReference type="Proteomes" id="UP001287286">
    <property type="component" value="Unassembled WGS sequence"/>
</dbReference>
<gene>
    <name evidence="1" type="ORF">Purlil1_1426</name>
</gene>